<evidence type="ECO:0000313" key="2">
    <source>
        <dbReference type="EMBL" id="TNN26100.1"/>
    </source>
</evidence>
<gene>
    <name evidence="2" type="ORF">EYF80_063764</name>
</gene>
<accession>A0A4Z2EBZ9</accession>
<keyword evidence="3" id="KW-1185">Reference proteome</keyword>
<proteinExistence type="predicted"/>
<evidence type="ECO:0000256" key="1">
    <source>
        <dbReference type="SAM" id="MobiDB-lite"/>
    </source>
</evidence>
<dbReference type="Proteomes" id="UP000314294">
    <property type="component" value="Unassembled WGS sequence"/>
</dbReference>
<protein>
    <submittedName>
        <fullName evidence="2">Uncharacterized protein</fullName>
    </submittedName>
</protein>
<evidence type="ECO:0000313" key="3">
    <source>
        <dbReference type="Proteomes" id="UP000314294"/>
    </source>
</evidence>
<sequence>MKKPRRGAPPSAHSAPGGRYRVGARMKHEALVASRRRSSFGRKGGVHPAVTAGVLMSNSRFECQL</sequence>
<comment type="caution">
    <text evidence="2">The sequence shown here is derived from an EMBL/GenBank/DDBJ whole genome shotgun (WGS) entry which is preliminary data.</text>
</comment>
<dbReference type="AlphaFoldDB" id="A0A4Z2EBZ9"/>
<dbReference type="EMBL" id="SRLO01010978">
    <property type="protein sequence ID" value="TNN26100.1"/>
    <property type="molecule type" value="Genomic_DNA"/>
</dbReference>
<name>A0A4Z2EBZ9_9TELE</name>
<organism evidence="2 3">
    <name type="scientific">Liparis tanakae</name>
    <name type="common">Tanaka's snailfish</name>
    <dbReference type="NCBI Taxonomy" id="230148"/>
    <lineage>
        <taxon>Eukaryota</taxon>
        <taxon>Metazoa</taxon>
        <taxon>Chordata</taxon>
        <taxon>Craniata</taxon>
        <taxon>Vertebrata</taxon>
        <taxon>Euteleostomi</taxon>
        <taxon>Actinopterygii</taxon>
        <taxon>Neopterygii</taxon>
        <taxon>Teleostei</taxon>
        <taxon>Neoteleostei</taxon>
        <taxon>Acanthomorphata</taxon>
        <taxon>Eupercaria</taxon>
        <taxon>Perciformes</taxon>
        <taxon>Cottioidei</taxon>
        <taxon>Cottales</taxon>
        <taxon>Liparidae</taxon>
        <taxon>Liparis</taxon>
    </lineage>
</organism>
<reference evidence="2 3" key="1">
    <citation type="submission" date="2019-03" db="EMBL/GenBank/DDBJ databases">
        <title>First draft genome of Liparis tanakae, snailfish: a comprehensive survey of snailfish specific genes.</title>
        <authorList>
            <person name="Kim W."/>
            <person name="Song I."/>
            <person name="Jeong J.-H."/>
            <person name="Kim D."/>
            <person name="Kim S."/>
            <person name="Ryu S."/>
            <person name="Song J.Y."/>
            <person name="Lee S.K."/>
        </authorList>
    </citation>
    <scope>NUCLEOTIDE SEQUENCE [LARGE SCALE GENOMIC DNA]</scope>
    <source>
        <tissue evidence="2">Muscle</tissue>
    </source>
</reference>
<feature type="region of interest" description="Disordered" evidence="1">
    <location>
        <begin position="1"/>
        <end position="23"/>
    </location>
</feature>